<dbReference type="InterPro" id="IPR044808">
    <property type="entry name" value="ERF_plant"/>
</dbReference>
<evidence type="ECO:0000256" key="2">
    <source>
        <dbReference type="ARBA" id="ARBA00023015"/>
    </source>
</evidence>
<evidence type="ECO:0000256" key="1">
    <source>
        <dbReference type="ARBA" id="ARBA00004123"/>
    </source>
</evidence>
<dbReference type="GO" id="GO:0009873">
    <property type="term" value="P:ethylene-activated signaling pathway"/>
    <property type="evidence" value="ECO:0007669"/>
    <property type="project" value="InterPro"/>
</dbReference>
<dbReference type="PANTHER" id="PTHR31190">
    <property type="entry name" value="DNA-BINDING DOMAIN"/>
    <property type="match status" value="1"/>
</dbReference>
<dbReference type="Pfam" id="PF00847">
    <property type="entry name" value="AP2"/>
    <property type="match status" value="1"/>
</dbReference>
<dbReference type="PANTHER" id="PTHR31190:SF142">
    <property type="entry name" value="ETHYLENE-RESPONSIVE TRANSCRIPTION FACTOR RAP2-3"/>
    <property type="match status" value="1"/>
</dbReference>
<sequence>MYVRQPLTPLSLSLSLPPLSIYLPISLSFSIYRLHSSPDVCYFTASSVRREENEGGHSGASDENSEGVELGGEEGRKKRKKKSIYKGLRRRPWGRWAAEIRDPRKGKRIWLGTYDTQEEAAAAYDTAARKIRGSKAKLNFLYGSAGETPATPIKRIPPAAAQSLPVPPSTPPPPILPYDGELGDHISMLTDFLEMDTTREAREIRGGNGDGPPPLWDPVSLLCC</sequence>
<proteinExistence type="predicted"/>
<organism evidence="8 9">
    <name type="scientific">Spirodela intermedia</name>
    <name type="common">Intermediate duckweed</name>
    <dbReference type="NCBI Taxonomy" id="51605"/>
    <lineage>
        <taxon>Eukaryota</taxon>
        <taxon>Viridiplantae</taxon>
        <taxon>Streptophyta</taxon>
        <taxon>Embryophyta</taxon>
        <taxon>Tracheophyta</taxon>
        <taxon>Spermatophyta</taxon>
        <taxon>Magnoliopsida</taxon>
        <taxon>Liliopsida</taxon>
        <taxon>Araceae</taxon>
        <taxon>Lemnoideae</taxon>
        <taxon>Spirodela</taxon>
    </lineage>
</organism>
<dbReference type="FunFam" id="3.30.730.10:FF:000001">
    <property type="entry name" value="Ethylene-responsive transcription factor 2"/>
    <property type="match status" value="1"/>
</dbReference>
<dbReference type="GO" id="GO:0003700">
    <property type="term" value="F:DNA-binding transcription factor activity"/>
    <property type="evidence" value="ECO:0007669"/>
    <property type="project" value="InterPro"/>
</dbReference>
<keyword evidence="5" id="KW-0539">Nucleus</keyword>
<name>A0A7I8KA18_SPIIN</name>
<dbReference type="CDD" id="cd00018">
    <property type="entry name" value="AP2"/>
    <property type="match status" value="1"/>
</dbReference>
<dbReference type="SMART" id="SM00380">
    <property type="entry name" value="AP2"/>
    <property type="match status" value="1"/>
</dbReference>
<accession>A0A7I8KA18</accession>
<evidence type="ECO:0000259" key="7">
    <source>
        <dbReference type="PROSITE" id="PS51032"/>
    </source>
</evidence>
<dbReference type="InterPro" id="IPR001471">
    <property type="entry name" value="AP2/ERF_dom"/>
</dbReference>
<evidence type="ECO:0000313" key="8">
    <source>
        <dbReference type="EMBL" id="CAA7393880.1"/>
    </source>
</evidence>
<reference evidence="8" key="1">
    <citation type="submission" date="2020-02" db="EMBL/GenBank/DDBJ databases">
        <authorList>
            <person name="Scholz U."/>
            <person name="Mascher M."/>
            <person name="Fiebig A."/>
        </authorList>
    </citation>
    <scope>NUCLEOTIDE SEQUENCE</scope>
</reference>
<keyword evidence="2" id="KW-0805">Transcription regulation</keyword>
<evidence type="ECO:0000313" key="9">
    <source>
        <dbReference type="Proteomes" id="UP000663760"/>
    </source>
</evidence>
<feature type="region of interest" description="Disordered" evidence="6">
    <location>
        <begin position="52"/>
        <end position="84"/>
    </location>
</feature>
<dbReference type="PRINTS" id="PR00367">
    <property type="entry name" value="ETHRSPELEMNT"/>
</dbReference>
<evidence type="ECO:0000256" key="5">
    <source>
        <dbReference type="ARBA" id="ARBA00023242"/>
    </source>
</evidence>
<dbReference type="EMBL" id="LR746266">
    <property type="protein sequence ID" value="CAA7393880.1"/>
    <property type="molecule type" value="Genomic_DNA"/>
</dbReference>
<dbReference type="OrthoDB" id="10038011at2759"/>
<dbReference type="AlphaFoldDB" id="A0A7I8KA18"/>
<evidence type="ECO:0000256" key="4">
    <source>
        <dbReference type="ARBA" id="ARBA00023163"/>
    </source>
</evidence>
<comment type="subcellular location">
    <subcellularLocation>
        <location evidence="1">Nucleus</location>
    </subcellularLocation>
</comment>
<keyword evidence="9" id="KW-1185">Reference proteome</keyword>
<evidence type="ECO:0000256" key="6">
    <source>
        <dbReference type="SAM" id="MobiDB-lite"/>
    </source>
</evidence>
<evidence type="ECO:0000256" key="3">
    <source>
        <dbReference type="ARBA" id="ARBA00023125"/>
    </source>
</evidence>
<dbReference type="InterPro" id="IPR016177">
    <property type="entry name" value="DNA-bd_dom_sf"/>
</dbReference>
<gene>
    <name evidence="8" type="ORF">SI8410_03004575</name>
</gene>
<dbReference type="GO" id="GO:0003677">
    <property type="term" value="F:DNA binding"/>
    <property type="evidence" value="ECO:0007669"/>
    <property type="project" value="UniProtKB-KW"/>
</dbReference>
<dbReference type="InterPro" id="IPR036955">
    <property type="entry name" value="AP2/ERF_dom_sf"/>
</dbReference>
<dbReference type="SUPFAM" id="SSF54171">
    <property type="entry name" value="DNA-binding domain"/>
    <property type="match status" value="1"/>
</dbReference>
<dbReference type="Gene3D" id="3.30.730.10">
    <property type="entry name" value="AP2/ERF domain"/>
    <property type="match status" value="1"/>
</dbReference>
<keyword evidence="3" id="KW-0238">DNA-binding</keyword>
<protein>
    <recommendedName>
        <fullName evidence="7">AP2/ERF domain-containing protein</fullName>
    </recommendedName>
</protein>
<feature type="domain" description="AP2/ERF" evidence="7">
    <location>
        <begin position="84"/>
        <end position="141"/>
    </location>
</feature>
<dbReference type="Proteomes" id="UP000663760">
    <property type="component" value="Chromosome 3"/>
</dbReference>
<dbReference type="GO" id="GO:0005634">
    <property type="term" value="C:nucleus"/>
    <property type="evidence" value="ECO:0007669"/>
    <property type="project" value="UniProtKB-SubCell"/>
</dbReference>
<keyword evidence="4" id="KW-0804">Transcription</keyword>
<dbReference type="PROSITE" id="PS51032">
    <property type="entry name" value="AP2_ERF"/>
    <property type="match status" value="1"/>
</dbReference>